<keyword evidence="2" id="KW-1185">Reference proteome</keyword>
<accession>A0A4Y2NLY2</accession>
<comment type="caution">
    <text evidence="1">The sequence shown here is derived from an EMBL/GenBank/DDBJ whole genome shotgun (WGS) entry which is preliminary data.</text>
</comment>
<proteinExistence type="predicted"/>
<dbReference type="EMBL" id="BGPR01009516">
    <property type="protein sequence ID" value="GBN40518.1"/>
    <property type="molecule type" value="Genomic_DNA"/>
</dbReference>
<dbReference type="AlphaFoldDB" id="A0A4Y2NLY2"/>
<reference evidence="1 2" key="1">
    <citation type="journal article" date="2019" name="Sci. Rep.">
        <title>Orb-weaving spider Araneus ventricosus genome elucidates the spidroin gene catalogue.</title>
        <authorList>
            <person name="Kono N."/>
            <person name="Nakamura H."/>
            <person name="Ohtoshi R."/>
            <person name="Moran D.A.P."/>
            <person name="Shinohara A."/>
            <person name="Yoshida Y."/>
            <person name="Fujiwara M."/>
            <person name="Mori M."/>
            <person name="Tomita M."/>
            <person name="Arakawa K."/>
        </authorList>
    </citation>
    <scope>NUCLEOTIDE SEQUENCE [LARGE SCALE GENOMIC DNA]</scope>
</reference>
<evidence type="ECO:0000313" key="1">
    <source>
        <dbReference type="EMBL" id="GBN40518.1"/>
    </source>
</evidence>
<gene>
    <name evidence="1" type="ORF">AVEN_125491_1</name>
</gene>
<sequence>MIGSSVDYVRSGGMRNVAVTKELEHLYATTAKFSFWVRNLGLTSCVLLPATSVQNFANRCRCSIMLLYKRHARMPVSPPDLNPCDFFL</sequence>
<protein>
    <submittedName>
        <fullName evidence="1">Uncharacterized protein</fullName>
    </submittedName>
</protein>
<organism evidence="1 2">
    <name type="scientific">Araneus ventricosus</name>
    <name type="common">Orbweaver spider</name>
    <name type="synonym">Epeira ventricosa</name>
    <dbReference type="NCBI Taxonomy" id="182803"/>
    <lineage>
        <taxon>Eukaryota</taxon>
        <taxon>Metazoa</taxon>
        <taxon>Ecdysozoa</taxon>
        <taxon>Arthropoda</taxon>
        <taxon>Chelicerata</taxon>
        <taxon>Arachnida</taxon>
        <taxon>Araneae</taxon>
        <taxon>Araneomorphae</taxon>
        <taxon>Entelegynae</taxon>
        <taxon>Araneoidea</taxon>
        <taxon>Araneidae</taxon>
        <taxon>Araneus</taxon>
    </lineage>
</organism>
<dbReference type="Proteomes" id="UP000499080">
    <property type="component" value="Unassembled WGS sequence"/>
</dbReference>
<name>A0A4Y2NLY2_ARAVE</name>
<evidence type="ECO:0000313" key="2">
    <source>
        <dbReference type="Proteomes" id="UP000499080"/>
    </source>
</evidence>